<name>A0A1H3T382_9PSEU</name>
<proteinExistence type="predicted"/>
<dbReference type="CDD" id="cd01745">
    <property type="entry name" value="GATase1_2"/>
    <property type="match status" value="1"/>
</dbReference>
<keyword evidence="1" id="KW-0315">Glutamine amidotransferase</keyword>
<dbReference type="RefSeq" id="WP_091300159.1">
    <property type="nucleotide sequence ID" value="NZ_FNON01000017.1"/>
</dbReference>
<evidence type="ECO:0000313" key="1">
    <source>
        <dbReference type="EMBL" id="SDZ44500.1"/>
    </source>
</evidence>
<keyword evidence="1" id="KW-0808">Transferase</keyword>
<evidence type="ECO:0000313" key="2">
    <source>
        <dbReference type="Proteomes" id="UP000199515"/>
    </source>
</evidence>
<gene>
    <name evidence="1" type="ORF">SAMN05421504_11743</name>
</gene>
<dbReference type="PANTHER" id="PTHR43235">
    <property type="entry name" value="GLUTAMINE AMIDOTRANSFERASE PB2B2.05-RELATED"/>
    <property type="match status" value="1"/>
</dbReference>
<dbReference type="Gene3D" id="3.40.50.880">
    <property type="match status" value="1"/>
</dbReference>
<dbReference type="GO" id="GO:0005829">
    <property type="term" value="C:cytosol"/>
    <property type="evidence" value="ECO:0007669"/>
    <property type="project" value="TreeGrafter"/>
</dbReference>
<dbReference type="STRING" id="589385.SAMN05421504_11743"/>
<dbReference type="Proteomes" id="UP000199515">
    <property type="component" value="Unassembled WGS sequence"/>
</dbReference>
<dbReference type="AlphaFoldDB" id="A0A1H3T382"/>
<dbReference type="InterPro" id="IPR044668">
    <property type="entry name" value="PuuD-like"/>
</dbReference>
<dbReference type="InterPro" id="IPR011697">
    <property type="entry name" value="Peptidase_C26"/>
</dbReference>
<dbReference type="GO" id="GO:0006598">
    <property type="term" value="P:polyamine catabolic process"/>
    <property type="evidence" value="ECO:0007669"/>
    <property type="project" value="TreeGrafter"/>
</dbReference>
<protein>
    <submittedName>
        <fullName evidence="1">Putative glutamine amidotransferase</fullName>
    </submittedName>
</protein>
<dbReference type="GO" id="GO:0016740">
    <property type="term" value="F:transferase activity"/>
    <property type="evidence" value="ECO:0007669"/>
    <property type="project" value="UniProtKB-KW"/>
</dbReference>
<dbReference type="Pfam" id="PF07722">
    <property type="entry name" value="Peptidase_C26"/>
    <property type="match status" value="1"/>
</dbReference>
<organism evidence="1 2">
    <name type="scientific">Amycolatopsis xylanica</name>
    <dbReference type="NCBI Taxonomy" id="589385"/>
    <lineage>
        <taxon>Bacteria</taxon>
        <taxon>Bacillati</taxon>
        <taxon>Actinomycetota</taxon>
        <taxon>Actinomycetes</taxon>
        <taxon>Pseudonocardiales</taxon>
        <taxon>Pseudonocardiaceae</taxon>
        <taxon>Amycolatopsis</taxon>
    </lineage>
</organism>
<dbReference type="SUPFAM" id="SSF52317">
    <property type="entry name" value="Class I glutamine amidotransferase-like"/>
    <property type="match status" value="1"/>
</dbReference>
<dbReference type="InterPro" id="IPR029062">
    <property type="entry name" value="Class_I_gatase-like"/>
</dbReference>
<dbReference type="GO" id="GO:0033969">
    <property type="term" value="F:gamma-glutamyl-gamma-aminobutyrate hydrolase activity"/>
    <property type="evidence" value="ECO:0007669"/>
    <property type="project" value="TreeGrafter"/>
</dbReference>
<reference evidence="1 2" key="1">
    <citation type="submission" date="2016-10" db="EMBL/GenBank/DDBJ databases">
        <authorList>
            <person name="de Groot N.N."/>
        </authorList>
    </citation>
    <scope>NUCLEOTIDE SEQUENCE [LARGE SCALE GENOMIC DNA]</scope>
    <source>
        <strain evidence="1 2">CPCC 202699</strain>
    </source>
</reference>
<dbReference type="PANTHER" id="PTHR43235:SF1">
    <property type="entry name" value="GLUTAMINE AMIDOTRANSFERASE PB2B2.05-RELATED"/>
    <property type="match status" value="1"/>
</dbReference>
<sequence length="241" mass="25426">MRPLIALPARFSATASALRFRAEVVARSLAEAVFEAGGEPVMLHPHAPRGVADSIEIAERLARCDALLLPGGGDLAPYRYGAAVTHDAVYDVDAEQDAFDLALAAHALNVGLPTLAICRGMQVVNVVLGGTLRQDIRGHKHVVQLAAVKAGTLLEATVGTDSIRVSCFHHQCLERLGDGLVAGARTCDGTIESVERPEGRGWFLGVQWHPEDTAQFDAASKALFRALVAAAAIKPAVSRVG</sequence>
<dbReference type="EMBL" id="FNON01000017">
    <property type="protein sequence ID" value="SDZ44500.1"/>
    <property type="molecule type" value="Genomic_DNA"/>
</dbReference>
<dbReference type="PROSITE" id="PS51273">
    <property type="entry name" value="GATASE_TYPE_1"/>
    <property type="match status" value="1"/>
</dbReference>
<keyword evidence="2" id="KW-1185">Reference proteome</keyword>
<dbReference type="OrthoDB" id="9813383at2"/>
<accession>A0A1H3T382</accession>